<reference evidence="1 2" key="1">
    <citation type="submission" date="2017-12" db="EMBL/GenBank/DDBJ databases">
        <title>Hemimetabolous genomes reveal molecular basis of termite eusociality.</title>
        <authorList>
            <person name="Harrison M.C."/>
            <person name="Jongepier E."/>
            <person name="Robertson H.M."/>
            <person name="Arning N."/>
            <person name="Bitard-Feildel T."/>
            <person name="Chao H."/>
            <person name="Childers C.P."/>
            <person name="Dinh H."/>
            <person name="Doddapaneni H."/>
            <person name="Dugan S."/>
            <person name="Gowin J."/>
            <person name="Greiner C."/>
            <person name="Han Y."/>
            <person name="Hu H."/>
            <person name="Hughes D.S.T."/>
            <person name="Huylmans A.-K."/>
            <person name="Kemena C."/>
            <person name="Kremer L.P.M."/>
            <person name="Lee S.L."/>
            <person name="Lopez-Ezquerra A."/>
            <person name="Mallet L."/>
            <person name="Monroy-Kuhn J.M."/>
            <person name="Moser A."/>
            <person name="Murali S.C."/>
            <person name="Muzny D.M."/>
            <person name="Otani S."/>
            <person name="Piulachs M.-D."/>
            <person name="Poelchau M."/>
            <person name="Qu J."/>
            <person name="Schaub F."/>
            <person name="Wada-Katsumata A."/>
            <person name="Worley K.C."/>
            <person name="Xie Q."/>
            <person name="Ylla G."/>
            <person name="Poulsen M."/>
            <person name="Gibbs R.A."/>
            <person name="Schal C."/>
            <person name="Richards S."/>
            <person name="Belles X."/>
            <person name="Korb J."/>
            <person name="Bornberg-Bauer E."/>
        </authorList>
    </citation>
    <scope>NUCLEOTIDE SEQUENCE [LARGE SCALE GENOMIC DNA]</scope>
    <source>
        <tissue evidence="1">Whole body</tissue>
    </source>
</reference>
<proteinExistence type="predicted"/>
<dbReference type="PANTHER" id="PTHR47027">
    <property type="entry name" value="REVERSE TRANSCRIPTASE DOMAIN-CONTAINING PROTEIN"/>
    <property type="match status" value="1"/>
</dbReference>
<dbReference type="AlphaFoldDB" id="A0A2J7QS26"/>
<organism evidence="1 2">
    <name type="scientific">Cryptotermes secundus</name>
    <dbReference type="NCBI Taxonomy" id="105785"/>
    <lineage>
        <taxon>Eukaryota</taxon>
        <taxon>Metazoa</taxon>
        <taxon>Ecdysozoa</taxon>
        <taxon>Arthropoda</taxon>
        <taxon>Hexapoda</taxon>
        <taxon>Insecta</taxon>
        <taxon>Pterygota</taxon>
        <taxon>Neoptera</taxon>
        <taxon>Polyneoptera</taxon>
        <taxon>Dictyoptera</taxon>
        <taxon>Blattodea</taxon>
        <taxon>Blattoidea</taxon>
        <taxon>Termitoidae</taxon>
        <taxon>Kalotermitidae</taxon>
        <taxon>Cryptotermitinae</taxon>
        <taxon>Cryptotermes</taxon>
    </lineage>
</organism>
<dbReference type="InParanoid" id="A0A2J7QS26"/>
<accession>A0A2J7QS26</accession>
<keyword evidence="2" id="KW-1185">Reference proteome</keyword>
<protein>
    <recommendedName>
        <fullName evidence="3">Reverse transcriptase domain-containing protein</fullName>
    </recommendedName>
</protein>
<dbReference type="PANTHER" id="PTHR47027:SF20">
    <property type="entry name" value="REVERSE TRANSCRIPTASE-LIKE PROTEIN WITH RNA-DIRECTED DNA POLYMERASE DOMAIN"/>
    <property type="match status" value="1"/>
</dbReference>
<name>A0A2J7QS26_9NEOP</name>
<dbReference type="Proteomes" id="UP000235965">
    <property type="component" value="Unassembled WGS sequence"/>
</dbReference>
<comment type="caution">
    <text evidence="1">The sequence shown here is derived from an EMBL/GenBank/DDBJ whole genome shotgun (WGS) entry which is preliminary data.</text>
</comment>
<sequence>MLVCVSVAFDELSATQPRLRAATQTCKTDNWDIGRKNTQEGKENIQAEERERNQPCKIWINEESEFNLSLKQVRLIKMCLKEVYSKIFTCKLLSLSFLEWSEKNMRRVFSITLQTSFLASMLPKRCIFYKTFLYIAPNILLLNSLSPHWRCSSLTPNLTREPGLHVYAMKTKYMTLSRHQNAGQNHDTKIGNRCFENVAQLRYLGTTITDRRIQEETKRRLNSGNACYHSVQNLLSSRLLSKNIKIRLYKITILPVVLYGCETWFLTLRDEHRLRVFENRVLRIFGPKGDEVRGGWRKLHNEELHNLYSPPSIIRMIKSRRMRCVGHVARIGETWNAYRILVGKPEGKIPLGRPMRRWVNNIKMDLREIVWDGMNWIDLAQDRDQRRALVNMVMNLRFP</sequence>
<dbReference type="EMBL" id="NEVH01011878">
    <property type="protein sequence ID" value="PNF31411.1"/>
    <property type="molecule type" value="Genomic_DNA"/>
</dbReference>
<evidence type="ECO:0000313" key="1">
    <source>
        <dbReference type="EMBL" id="PNF31411.1"/>
    </source>
</evidence>
<dbReference type="STRING" id="105785.A0A2J7QS26"/>
<gene>
    <name evidence="1" type="ORF">B7P43_G04061</name>
</gene>
<evidence type="ECO:0008006" key="3">
    <source>
        <dbReference type="Google" id="ProtNLM"/>
    </source>
</evidence>
<evidence type="ECO:0000313" key="2">
    <source>
        <dbReference type="Proteomes" id="UP000235965"/>
    </source>
</evidence>